<evidence type="ECO:0000313" key="2">
    <source>
        <dbReference type="EMBL" id="KAK0666529.1"/>
    </source>
</evidence>
<feature type="region of interest" description="Disordered" evidence="1">
    <location>
        <begin position="1"/>
        <end position="33"/>
    </location>
</feature>
<dbReference type="AlphaFoldDB" id="A0AA40DAC0"/>
<evidence type="ECO:0000313" key="3">
    <source>
        <dbReference type="Proteomes" id="UP001174997"/>
    </source>
</evidence>
<accession>A0AA40DAC0</accession>
<keyword evidence="3" id="KW-1185">Reference proteome</keyword>
<gene>
    <name evidence="2" type="ORF">QBC41DRAFT_325525</name>
</gene>
<dbReference type="Proteomes" id="UP001174997">
    <property type="component" value="Unassembled WGS sequence"/>
</dbReference>
<reference evidence="2" key="1">
    <citation type="submission" date="2023-06" db="EMBL/GenBank/DDBJ databases">
        <title>Genome-scale phylogeny and comparative genomics of the fungal order Sordariales.</title>
        <authorList>
            <consortium name="Lawrence Berkeley National Laboratory"/>
            <person name="Hensen N."/>
            <person name="Bonometti L."/>
            <person name="Westerberg I."/>
            <person name="Brannstrom I.O."/>
            <person name="Guillou S."/>
            <person name="Cros-Aarteil S."/>
            <person name="Calhoun S."/>
            <person name="Haridas S."/>
            <person name="Kuo A."/>
            <person name="Mondo S."/>
            <person name="Pangilinan J."/>
            <person name="Riley R."/>
            <person name="Labutti K."/>
            <person name="Andreopoulos B."/>
            <person name="Lipzen A."/>
            <person name="Chen C."/>
            <person name="Yanf M."/>
            <person name="Daum C."/>
            <person name="Ng V."/>
            <person name="Clum A."/>
            <person name="Steindorff A."/>
            <person name="Ohm R."/>
            <person name="Martin F."/>
            <person name="Silar P."/>
            <person name="Natvig D."/>
            <person name="Lalanne C."/>
            <person name="Gautier V."/>
            <person name="Ament-Velasquez S.L."/>
            <person name="Kruys A."/>
            <person name="Hutchinson M.I."/>
            <person name="Powell A.J."/>
            <person name="Barry K."/>
            <person name="Miller A.N."/>
            <person name="Grigoriev I.V."/>
            <person name="Debuchy R."/>
            <person name="Gladieux P."/>
            <person name="Thoren M.H."/>
            <person name="Johannesson H."/>
        </authorList>
    </citation>
    <scope>NUCLEOTIDE SEQUENCE</scope>
    <source>
        <strain evidence="2">CBS 307.81</strain>
    </source>
</reference>
<name>A0AA40DAC0_9PEZI</name>
<sequence length="204" mass="23802">MNAPLTFPITHDPYARPPSPRKTRRQSSNLPAVANTTPSFRSLSSKYRRSDLEVMLSDYALNLFPEATITTILQSLLKDSRTAAWYSRFFFLRPQNEEWHSRISRFLLLVYTKTLERPRFEAGRNDEWRKLVKSIHFIPLTSGKLHSVEENKRVGLYAAQDKKGRLLVEPGMDWKVPPIQVIDLGAWRNQESRKLIETVRHVVR</sequence>
<proteinExistence type="predicted"/>
<comment type="caution">
    <text evidence="2">The sequence shown here is derived from an EMBL/GenBank/DDBJ whole genome shotgun (WGS) entry which is preliminary data.</text>
</comment>
<protein>
    <submittedName>
        <fullName evidence="2">Uncharacterized protein</fullName>
    </submittedName>
</protein>
<dbReference type="EMBL" id="JAULSY010000086">
    <property type="protein sequence ID" value="KAK0666529.1"/>
    <property type="molecule type" value="Genomic_DNA"/>
</dbReference>
<evidence type="ECO:0000256" key="1">
    <source>
        <dbReference type="SAM" id="MobiDB-lite"/>
    </source>
</evidence>
<organism evidence="2 3">
    <name type="scientific">Cercophora samala</name>
    <dbReference type="NCBI Taxonomy" id="330535"/>
    <lineage>
        <taxon>Eukaryota</taxon>
        <taxon>Fungi</taxon>
        <taxon>Dikarya</taxon>
        <taxon>Ascomycota</taxon>
        <taxon>Pezizomycotina</taxon>
        <taxon>Sordariomycetes</taxon>
        <taxon>Sordariomycetidae</taxon>
        <taxon>Sordariales</taxon>
        <taxon>Lasiosphaeriaceae</taxon>
        <taxon>Cercophora</taxon>
    </lineage>
</organism>